<sequence>KDVRAGQFRIYNPTNDGVLFSRTIQELETGYVSDAIETFNDQWFTFEVETLELINIEFDLKNTVTECVRFVSIYSQEATNRTSEPPTPLIKILETTEQQYTFDSEVGLELGISIKFSSESLSSQRLRWRSVRRSIQTCCGALRTVMLRPGKPLFP</sequence>
<protein>
    <submittedName>
        <fullName evidence="1">Uncharacterized protein</fullName>
    </submittedName>
</protein>
<evidence type="ECO:0000313" key="2">
    <source>
        <dbReference type="Proteomes" id="UP000016934"/>
    </source>
</evidence>
<dbReference type="GeneID" id="19138175"/>
<evidence type="ECO:0000313" key="1">
    <source>
        <dbReference type="EMBL" id="EMD67759.1"/>
    </source>
</evidence>
<feature type="non-terminal residue" evidence="1">
    <location>
        <position position="1"/>
    </location>
</feature>
<dbReference type="KEGG" id="bsc:COCSADRAFT_352762"/>
<dbReference type="Proteomes" id="UP000016934">
    <property type="component" value="Unassembled WGS sequence"/>
</dbReference>
<dbReference type="AlphaFoldDB" id="M2RMA5"/>
<name>M2RMA5_COCSN</name>
<dbReference type="HOGENOM" id="CLU_1699667_0_0_1"/>
<keyword evidence="2" id="KW-1185">Reference proteome</keyword>
<dbReference type="eggNOG" id="ENOG502S5KX">
    <property type="taxonomic scope" value="Eukaryota"/>
</dbReference>
<dbReference type="Gene3D" id="2.80.10.50">
    <property type="match status" value="1"/>
</dbReference>
<dbReference type="RefSeq" id="XP_007697328.1">
    <property type="nucleotide sequence ID" value="XM_007699138.1"/>
</dbReference>
<proteinExistence type="predicted"/>
<accession>M2RMA5</accession>
<reference evidence="1 2" key="1">
    <citation type="journal article" date="2012" name="PLoS Pathog.">
        <title>Diverse lifestyles and strategies of plant pathogenesis encoded in the genomes of eighteen Dothideomycetes fungi.</title>
        <authorList>
            <person name="Ohm R.A."/>
            <person name="Feau N."/>
            <person name="Henrissat B."/>
            <person name="Schoch C.L."/>
            <person name="Horwitz B.A."/>
            <person name="Barry K.W."/>
            <person name="Condon B.J."/>
            <person name="Copeland A.C."/>
            <person name="Dhillon B."/>
            <person name="Glaser F."/>
            <person name="Hesse C.N."/>
            <person name="Kosti I."/>
            <person name="LaButti K."/>
            <person name="Lindquist E.A."/>
            <person name="Lucas S."/>
            <person name="Salamov A.A."/>
            <person name="Bradshaw R.E."/>
            <person name="Ciuffetti L."/>
            <person name="Hamelin R.C."/>
            <person name="Kema G.H.J."/>
            <person name="Lawrence C."/>
            <person name="Scott J.A."/>
            <person name="Spatafora J.W."/>
            <person name="Turgeon B.G."/>
            <person name="de Wit P.J.G.M."/>
            <person name="Zhong S."/>
            <person name="Goodwin S.B."/>
            <person name="Grigoriev I.V."/>
        </authorList>
    </citation>
    <scope>NUCLEOTIDE SEQUENCE [LARGE SCALE GENOMIC DNA]</scope>
    <source>
        <strain evidence="2">ND90Pr / ATCC 201652</strain>
    </source>
</reference>
<dbReference type="OrthoDB" id="4948898at2759"/>
<gene>
    <name evidence="1" type="ORF">COCSADRAFT_352762</name>
</gene>
<dbReference type="EMBL" id="KB445639">
    <property type="protein sequence ID" value="EMD67759.1"/>
    <property type="molecule type" value="Genomic_DNA"/>
</dbReference>
<reference evidence="2" key="2">
    <citation type="journal article" date="2013" name="PLoS Genet.">
        <title>Comparative genome structure, secondary metabolite, and effector coding capacity across Cochliobolus pathogens.</title>
        <authorList>
            <person name="Condon B.J."/>
            <person name="Leng Y."/>
            <person name="Wu D."/>
            <person name="Bushley K.E."/>
            <person name="Ohm R.A."/>
            <person name="Otillar R."/>
            <person name="Martin J."/>
            <person name="Schackwitz W."/>
            <person name="Grimwood J."/>
            <person name="MohdZainudin N."/>
            <person name="Xue C."/>
            <person name="Wang R."/>
            <person name="Manning V.A."/>
            <person name="Dhillon B."/>
            <person name="Tu Z.J."/>
            <person name="Steffenson B.J."/>
            <person name="Salamov A."/>
            <person name="Sun H."/>
            <person name="Lowry S."/>
            <person name="LaButti K."/>
            <person name="Han J."/>
            <person name="Copeland A."/>
            <person name="Lindquist E."/>
            <person name="Barry K."/>
            <person name="Schmutz J."/>
            <person name="Baker S.E."/>
            <person name="Ciuffetti L.M."/>
            <person name="Grigoriev I.V."/>
            <person name="Zhong S."/>
            <person name="Turgeon B.G."/>
        </authorList>
    </citation>
    <scope>NUCLEOTIDE SEQUENCE [LARGE SCALE GENOMIC DNA]</scope>
    <source>
        <strain evidence="2">ND90Pr / ATCC 201652</strain>
    </source>
</reference>
<organism evidence="1 2">
    <name type="scientific">Cochliobolus sativus (strain ND90Pr / ATCC 201652)</name>
    <name type="common">Common root rot and spot blotch fungus</name>
    <name type="synonym">Bipolaris sorokiniana</name>
    <dbReference type="NCBI Taxonomy" id="665912"/>
    <lineage>
        <taxon>Eukaryota</taxon>
        <taxon>Fungi</taxon>
        <taxon>Dikarya</taxon>
        <taxon>Ascomycota</taxon>
        <taxon>Pezizomycotina</taxon>
        <taxon>Dothideomycetes</taxon>
        <taxon>Pleosporomycetidae</taxon>
        <taxon>Pleosporales</taxon>
        <taxon>Pleosporineae</taxon>
        <taxon>Pleosporaceae</taxon>
        <taxon>Bipolaris</taxon>
    </lineage>
</organism>